<dbReference type="Gene3D" id="3.40.50.1820">
    <property type="entry name" value="alpha/beta hydrolase"/>
    <property type="match status" value="1"/>
</dbReference>
<name>A0A1M4Z040_9FLAO</name>
<accession>A0A1M4Z040</accession>
<dbReference type="GO" id="GO:0016020">
    <property type="term" value="C:membrane"/>
    <property type="evidence" value="ECO:0007669"/>
    <property type="project" value="TreeGrafter"/>
</dbReference>
<evidence type="ECO:0000313" key="2">
    <source>
        <dbReference type="EMBL" id="SHF11122.1"/>
    </source>
</evidence>
<evidence type="ECO:0000259" key="1">
    <source>
        <dbReference type="Pfam" id="PF00561"/>
    </source>
</evidence>
<dbReference type="SUPFAM" id="SSF53474">
    <property type="entry name" value="alpha/beta-Hydrolases"/>
    <property type="match status" value="1"/>
</dbReference>
<dbReference type="Pfam" id="PF00561">
    <property type="entry name" value="Abhydrolase_1"/>
    <property type="match status" value="1"/>
</dbReference>
<dbReference type="PANTHER" id="PTHR43798:SF5">
    <property type="entry name" value="MONOACYLGLYCEROL LIPASE ABHD6"/>
    <property type="match status" value="1"/>
</dbReference>
<dbReference type="EMBL" id="FQVO01000009">
    <property type="protein sequence ID" value="SHF11122.1"/>
    <property type="molecule type" value="Genomic_DNA"/>
</dbReference>
<keyword evidence="3" id="KW-1185">Reference proteome</keyword>
<organism evidence="2 3">
    <name type="scientific">Chryseobacterium takakiae</name>
    <dbReference type="NCBI Taxonomy" id="1302685"/>
    <lineage>
        <taxon>Bacteria</taxon>
        <taxon>Pseudomonadati</taxon>
        <taxon>Bacteroidota</taxon>
        <taxon>Flavobacteriia</taxon>
        <taxon>Flavobacteriales</taxon>
        <taxon>Weeksellaceae</taxon>
        <taxon>Chryseobacterium group</taxon>
        <taxon>Chryseobacterium</taxon>
    </lineage>
</organism>
<dbReference type="InterPro" id="IPR050266">
    <property type="entry name" value="AB_hydrolase_sf"/>
</dbReference>
<proteinExistence type="predicted"/>
<dbReference type="OrthoDB" id="9791779at2"/>
<reference evidence="3" key="1">
    <citation type="submission" date="2016-11" db="EMBL/GenBank/DDBJ databases">
        <authorList>
            <person name="Varghese N."/>
            <person name="Submissions S."/>
        </authorList>
    </citation>
    <scope>NUCLEOTIDE SEQUENCE [LARGE SCALE GENOMIC DNA]</scope>
    <source>
        <strain evidence="3">DSM 26898</strain>
    </source>
</reference>
<dbReference type="STRING" id="1302685.SAMN05444408_10915"/>
<dbReference type="GO" id="GO:0046464">
    <property type="term" value="P:acylglycerol catabolic process"/>
    <property type="evidence" value="ECO:0007669"/>
    <property type="project" value="TreeGrafter"/>
</dbReference>
<evidence type="ECO:0000313" key="3">
    <source>
        <dbReference type="Proteomes" id="UP000184236"/>
    </source>
</evidence>
<dbReference type="RefSeq" id="WP_072885086.1">
    <property type="nucleotide sequence ID" value="NZ_FQVO01000009.1"/>
</dbReference>
<dbReference type="PANTHER" id="PTHR43798">
    <property type="entry name" value="MONOACYLGLYCEROL LIPASE"/>
    <property type="match status" value="1"/>
</dbReference>
<protein>
    <submittedName>
        <fullName evidence="2">Pimeloyl-ACP methyl ester carboxylesterase</fullName>
    </submittedName>
</protein>
<dbReference type="InterPro" id="IPR029058">
    <property type="entry name" value="AB_hydrolase_fold"/>
</dbReference>
<feature type="domain" description="AB hydrolase-1" evidence="1">
    <location>
        <begin position="3"/>
        <end position="105"/>
    </location>
</feature>
<dbReference type="InterPro" id="IPR000073">
    <property type="entry name" value="AB_hydrolase_1"/>
</dbReference>
<dbReference type="AlphaFoldDB" id="A0A1M4Z040"/>
<sequence length="229" mass="25932">MLHLILLHGALGHSQIFEPFKAELSKYFTIHTPLFSGHGNSELPEDGISIEKYSNELKEFIESNNLNDVYIFGHSMGGYVALCYAAQYPERLNSVITIGTKFNWTEEEALKESKMLNPETIVEKIPKYAALLEAQHGKKWKQLLHSIADLMVSLGKKPPLKNNLSMINIPVQIIVGDQDNMVTLEESTEAYRSLPNARLAVLPDTKHPMDKIRTDLLLPVMKDFWNLSL</sequence>
<gene>
    <name evidence="2" type="ORF">SAMN05444408_10915</name>
</gene>
<dbReference type="GO" id="GO:0047372">
    <property type="term" value="F:monoacylglycerol lipase activity"/>
    <property type="evidence" value="ECO:0007669"/>
    <property type="project" value="TreeGrafter"/>
</dbReference>
<dbReference type="Proteomes" id="UP000184236">
    <property type="component" value="Unassembled WGS sequence"/>
</dbReference>